<evidence type="ECO:0000313" key="4">
    <source>
        <dbReference type="EMBL" id="KAK9762119.1"/>
    </source>
</evidence>
<accession>A0ABR2WKW8</accession>
<comment type="subcellular location">
    <subcellularLocation>
        <location evidence="1 2">Nucleus</location>
    </subcellularLocation>
</comment>
<evidence type="ECO:0000256" key="1">
    <source>
        <dbReference type="PROSITE-ProRule" id="PRU00108"/>
    </source>
</evidence>
<dbReference type="Pfam" id="PF00046">
    <property type="entry name" value="Homeodomain"/>
    <property type="match status" value="1"/>
</dbReference>
<evidence type="ECO:0000256" key="2">
    <source>
        <dbReference type="RuleBase" id="RU000682"/>
    </source>
</evidence>
<name>A0ABR2WKW8_9FUNG</name>
<comment type="caution">
    <text evidence="4">The sequence shown here is derived from an EMBL/GenBank/DDBJ whole genome shotgun (WGS) entry which is preliminary data.</text>
</comment>
<dbReference type="SMART" id="SM00389">
    <property type="entry name" value="HOX"/>
    <property type="match status" value="1"/>
</dbReference>
<keyword evidence="1 2" id="KW-0371">Homeobox</keyword>
<feature type="domain" description="Homeobox" evidence="3">
    <location>
        <begin position="10"/>
        <end position="70"/>
    </location>
</feature>
<dbReference type="Proteomes" id="UP001479436">
    <property type="component" value="Unassembled WGS sequence"/>
</dbReference>
<feature type="DNA-binding region" description="Homeobox" evidence="1">
    <location>
        <begin position="12"/>
        <end position="71"/>
    </location>
</feature>
<evidence type="ECO:0000259" key="3">
    <source>
        <dbReference type="PROSITE" id="PS50071"/>
    </source>
</evidence>
<proteinExistence type="predicted"/>
<gene>
    <name evidence="4" type="ORF">K7432_012452</name>
</gene>
<dbReference type="EMBL" id="JASJQH010001085">
    <property type="protein sequence ID" value="KAK9762119.1"/>
    <property type="molecule type" value="Genomic_DNA"/>
</dbReference>
<sequence>MFGGEPKQTNQPTRSRNYFPEETLKVLEERFRLSIYNSPEDATQLAEQLNEPIEAINQWFIRRRTRARRGELDSERQNRLLSAREFSLSTGEKVDLTELPEECTESDVLALLTNRLFEVEHMFNQLPTLSNDPTSCDKYPDFTRCFNSLLGEECSLEEKIILSMRNIFLERVYRKLAAELKRKKFLRRYDDFSTKIDESISPQNFQLVFGGKGSKIHRDTYEQFIRIHFSQTNDIQELFGDIYKPLNAKLWFSGGVPKLFQSRFRLDRNIRKKIYEKTLIPVVVESIEVQYFPSTEEIQMMFKGHLLE</sequence>
<dbReference type="PROSITE" id="PS50071">
    <property type="entry name" value="HOMEOBOX_2"/>
    <property type="match status" value="1"/>
</dbReference>
<keyword evidence="5" id="KW-1185">Reference proteome</keyword>
<keyword evidence="1 2" id="KW-0238">DNA-binding</keyword>
<dbReference type="SUPFAM" id="SSF46689">
    <property type="entry name" value="Homeodomain-like"/>
    <property type="match status" value="1"/>
</dbReference>
<dbReference type="Gene3D" id="1.10.10.60">
    <property type="entry name" value="Homeodomain-like"/>
    <property type="match status" value="1"/>
</dbReference>
<protein>
    <recommendedName>
        <fullName evidence="3">Homeobox domain-containing protein</fullName>
    </recommendedName>
</protein>
<reference evidence="4 5" key="1">
    <citation type="submission" date="2023-04" db="EMBL/GenBank/DDBJ databases">
        <title>Genome of Basidiobolus ranarum AG-B5.</title>
        <authorList>
            <person name="Stajich J.E."/>
            <person name="Carter-House D."/>
            <person name="Gryganskyi A."/>
        </authorList>
    </citation>
    <scope>NUCLEOTIDE SEQUENCE [LARGE SCALE GENOMIC DNA]</scope>
    <source>
        <strain evidence="4 5">AG-B5</strain>
    </source>
</reference>
<organism evidence="4 5">
    <name type="scientific">Basidiobolus ranarum</name>
    <dbReference type="NCBI Taxonomy" id="34480"/>
    <lineage>
        <taxon>Eukaryota</taxon>
        <taxon>Fungi</taxon>
        <taxon>Fungi incertae sedis</taxon>
        <taxon>Zoopagomycota</taxon>
        <taxon>Entomophthoromycotina</taxon>
        <taxon>Basidiobolomycetes</taxon>
        <taxon>Basidiobolales</taxon>
        <taxon>Basidiobolaceae</taxon>
        <taxon>Basidiobolus</taxon>
    </lineage>
</organism>
<dbReference type="InterPro" id="IPR001356">
    <property type="entry name" value="HD"/>
</dbReference>
<keyword evidence="1 2" id="KW-0539">Nucleus</keyword>
<evidence type="ECO:0000313" key="5">
    <source>
        <dbReference type="Proteomes" id="UP001479436"/>
    </source>
</evidence>
<dbReference type="InterPro" id="IPR009057">
    <property type="entry name" value="Homeodomain-like_sf"/>
</dbReference>